<dbReference type="GO" id="GO:0003677">
    <property type="term" value="F:DNA binding"/>
    <property type="evidence" value="ECO:0007669"/>
    <property type="project" value="InterPro"/>
</dbReference>
<dbReference type="Pfam" id="PF08346">
    <property type="entry name" value="AntA"/>
    <property type="match status" value="1"/>
</dbReference>
<comment type="caution">
    <text evidence="3">The sequence shown here is derived from an EMBL/GenBank/DDBJ whole genome shotgun (WGS) entry which is preliminary data.</text>
</comment>
<name>J0L5A3_9LACO</name>
<dbReference type="RefSeq" id="WP_003689688.1">
    <property type="nucleotide sequence ID" value="NZ_AKKT01000111.1"/>
</dbReference>
<dbReference type="EMBL" id="AYYH01000054">
    <property type="protein sequence ID" value="KRN08702.1"/>
    <property type="molecule type" value="Genomic_DNA"/>
</dbReference>
<dbReference type="OrthoDB" id="9812611at2"/>
<dbReference type="InterPro" id="IPR013557">
    <property type="entry name" value="AntA/B_antirep"/>
</dbReference>
<reference evidence="3 4" key="1">
    <citation type="journal article" date="2015" name="Genome Announc.">
        <title>Expanding the biotechnology potential of lactobacilli through comparative genomics of 213 strains and associated genera.</title>
        <authorList>
            <person name="Sun Z."/>
            <person name="Harris H.M."/>
            <person name="McCann A."/>
            <person name="Guo C."/>
            <person name="Argimon S."/>
            <person name="Zhang W."/>
            <person name="Yang X."/>
            <person name="Jeffery I.B."/>
            <person name="Cooney J.C."/>
            <person name="Kagawa T.F."/>
            <person name="Liu W."/>
            <person name="Song Y."/>
            <person name="Salvetti E."/>
            <person name="Wrobel A."/>
            <person name="Rasinkangas P."/>
            <person name="Parkhill J."/>
            <person name="Rea M.C."/>
            <person name="O'Sullivan O."/>
            <person name="Ritari J."/>
            <person name="Douillard F.P."/>
            <person name="Paul Ross R."/>
            <person name="Yang R."/>
            <person name="Briner A.E."/>
            <person name="Felis G.E."/>
            <person name="de Vos W.M."/>
            <person name="Barrangou R."/>
            <person name="Klaenhammer T.R."/>
            <person name="Caufield P.W."/>
            <person name="Cui Y."/>
            <person name="Zhang H."/>
            <person name="O'Toole P.W."/>
        </authorList>
    </citation>
    <scope>NUCLEOTIDE SEQUENCE [LARGE SCALE GENOMIC DNA]</scope>
    <source>
        <strain evidence="3 4">DSM 20444</strain>
    </source>
</reference>
<evidence type="ECO:0000313" key="3">
    <source>
        <dbReference type="EMBL" id="KRN08702.1"/>
    </source>
</evidence>
<dbReference type="PANTHER" id="PTHR36180:SF1">
    <property type="entry name" value="ANTA_ANTB ANTIREPRESSOR DOMAIN-CONTAINING PROTEIN"/>
    <property type="match status" value="1"/>
</dbReference>
<gene>
    <name evidence="3" type="ORF">FD00_GL001941</name>
</gene>
<feature type="domain" description="AntA/AntB antirepressor" evidence="2">
    <location>
        <begin position="16"/>
        <end position="84"/>
    </location>
</feature>
<feature type="domain" description="Antirepressor protein C-terminal" evidence="1">
    <location>
        <begin position="126"/>
        <end position="227"/>
    </location>
</feature>
<evidence type="ECO:0000313" key="4">
    <source>
        <dbReference type="Proteomes" id="UP000050898"/>
    </source>
</evidence>
<accession>J0L5A3</accession>
<protein>
    <submittedName>
        <fullName evidence="3">Uncharacterized protein</fullName>
    </submittedName>
</protein>
<evidence type="ECO:0000259" key="1">
    <source>
        <dbReference type="Pfam" id="PF03374"/>
    </source>
</evidence>
<sequence length="241" mass="28112">MNQLITIKVQDNQQLVSARELHKGLQLTTRFSKWVEQNFSDFEEGIDFSSVTTVTHQNQYGGTKEVQDYALTLGMAKELSMMSHTELGKIYRKYFIELERKWNDPKEVVKRGYEYLQSENVQLKLENSQLKPKAEYTDKILANPGLETTSMIAKNYGMSSVAFNKLLHEQGIQYRQGKTWLLYAKYQNKGYTHVEPFEYVDSNGLKQVRNTSKWTQKGQKFLYDKLKRSGIKPVVELVKEE</sequence>
<dbReference type="Pfam" id="PF03374">
    <property type="entry name" value="ANT"/>
    <property type="match status" value="1"/>
</dbReference>
<dbReference type="PATRIC" id="fig|1046596.6.peg.2037"/>
<organism evidence="3 4">
    <name type="scientific">Liquorilactobacillus mali KCTC 3596 = DSM 20444</name>
    <dbReference type="NCBI Taxonomy" id="1046596"/>
    <lineage>
        <taxon>Bacteria</taxon>
        <taxon>Bacillati</taxon>
        <taxon>Bacillota</taxon>
        <taxon>Bacilli</taxon>
        <taxon>Lactobacillales</taxon>
        <taxon>Lactobacillaceae</taxon>
        <taxon>Liquorilactobacillus</taxon>
    </lineage>
</organism>
<dbReference type="PANTHER" id="PTHR36180">
    <property type="entry name" value="DNA-BINDING PROTEIN-RELATED-RELATED"/>
    <property type="match status" value="1"/>
</dbReference>
<dbReference type="GeneID" id="98316858"/>
<evidence type="ECO:0000259" key="2">
    <source>
        <dbReference type="Pfam" id="PF08346"/>
    </source>
</evidence>
<keyword evidence="4" id="KW-1185">Reference proteome</keyword>
<dbReference type="InterPro" id="IPR005039">
    <property type="entry name" value="Ant_C"/>
</dbReference>
<proteinExistence type="predicted"/>
<dbReference type="Proteomes" id="UP000050898">
    <property type="component" value="Unassembled WGS sequence"/>
</dbReference>
<dbReference type="AlphaFoldDB" id="J0L5A3"/>